<protein>
    <recommendedName>
        <fullName evidence="5">Gfo/Idh/MocA family oxidoreductase</fullName>
    </recommendedName>
</protein>
<dbReference type="SUPFAM" id="SSF55347">
    <property type="entry name" value="Glyceraldehyde-3-phosphate dehydrogenase-like, C-terminal domain"/>
    <property type="match status" value="1"/>
</dbReference>
<dbReference type="InterPro" id="IPR055170">
    <property type="entry name" value="GFO_IDH_MocA-like_dom"/>
</dbReference>
<dbReference type="PANTHER" id="PTHR43708:SF4">
    <property type="entry name" value="OXIDOREDUCTASE YCEM-RELATED"/>
    <property type="match status" value="1"/>
</dbReference>
<proteinExistence type="predicted"/>
<name>A0ABN2X9Y9_9ACTN</name>
<feature type="domain" description="GFO/IDH/MocA-like oxidoreductase" evidence="2">
    <location>
        <begin position="149"/>
        <end position="251"/>
    </location>
</feature>
<evidence type="ECO:0008006" key="5">
    <source>
        <dbReference type="Google" id="ProtNLM"/>
    </source>
</evidence>
<dbReference type="Gene3D" id="3.40.50.720">
    <property type="entry name" value="NAD(P)-binding Rossmann-like Domain"/>
    <property type="match status" value="1"/>
</dbReference>
<evidence type="ECO:0000313" key="3">
    <source>
        <dbReference type="EMBL" id="GAA2106281.1"/>
    </source>
</evidence>
<dbReference type="EMBL" id="BAAAPF010000001">
    <property type="protein sequence ID" value="GAA2106281.1"/>
    <property type="molecule type" value="Genomic_DNA"/>
</dbReference>
<organism evidence="3 4">
    <name type="scientific">Streptomyces synnematoformans</name>
    <dbReference type="NCBI Taxonomy" id="415721"/>
    <lineage>
        <taxon>Bacteria</taxon>
        <taxon>Bacillati</taxon>
        <taxon>Actinomycetota</taxon>
        <taxon>Actinomycetes</taxon>
        <taxon>Kitasatosporales</taxon>
        <taxon>Streptomycetaceae</taxon>
        <taxon>Streptomyces</taxon>
    </lineage>
</organism>
<accession>A0ABN2X9Y9</accession>
<dbReference type="InterPro" id="IPR051317">
    <property type="entry name" value="Gfo/Idh/MocA_oxidoreduct"/>
</dbReference>
<dbReference type="Pfam" id="PF22725">
    <property type="entry name" value="GFO_IDH_MocA_C3"/>
    <property type="match status" value="1"/>
</dbReference>
<dbReference type="PANTHER" id="PTHR43708">
    <property type="entry name" value="CONSERVED EXPRESSED OXIDOREDUCTASE (EUROFUNG)"/>
    <property type="match status" value="1"/>
</dbReference>
<gene>
    <name evidence="3" type="ORF">GCM10009802_00350</name>
</gene>
<sequence>MTADDPTRPLRVGLIGLGVISRFYAAALAEVPGVELAAVCDLRDEALAPYRDRVPCHTGHRELLAAGGLDAAVVNVPNDAHAEVCGDLVAAGLPVCVEKPLATRLADGRALVRAARERGVVLFTAFHRRYNANALELLESVPPGVSIESVVVRYLEKIEEHAGADAWYLDADRCGGGCVADNGPNAFDTVRQFLGPVELAGAEVVRDAAGTDRQATVTLTAASGAGGRVELDWSYEGECKDVTLRLTDGSVHSADMLDGYPEFKQSLWHEYRGIVADFARAVRAGEDRAEGGLAALELVAEIYRGEQRPATDPTTTGAAR</sequence>
<dbReference type="SUPFAM" id="SSF51735">
    <property type="entry name" value="NAD(P)-binding Rossmann-fold domains"/>
    <property type="match status" value="1"/>
</dbReference>
<dbReference type="Gene3D" id="3.30.360.10">
    <property type="entry name" value="Dihydrodipicolinate Reductase, domain 2"/>
    <property type="match status" value="1"/>
</dbReference>
<evidence type="ECO:0000313" key="4">
    <source>
        <dbReference type="Proteomes" id="UP001500443"/>
    </source>
</evidence>
<comment type="caution">
    <text evidence="3">The sequence shown here is derived from an EMBL/GenBank/DDBJ whole genome shotgun (WGS) entry which is preliminary data.</text>
</comment>
<dbReference type="RefSeq" id="WP_344286548.1">
    <property type="nucleotide sequence ID" value="NZ_BAAAPF010000001.1"/>
</dbReference>
<dbReference type="InterPro" id="IPR036291">
    <property type="entry name" value="NAD(P)-bd_dom_sf"/>
</dbReference>
<evidence type="ECO:0000259" key="2">
    <source>
        <dbReference type="Pfam" id="PF22725"/>
    </source>
</evidence>
<dbReference type="InterPro" id="IPR000683">
    <property type="entry name" value="Gfo/Idh/MocA-like_OxRdtase_N"/>
</dbReference>
<evidence type="ECO:0000259" key="1">
    <source>
        <dbReference type="Pfam" id="PF01408"/>
    </source>
</evidence>
<keyword evidence="4" id="KW-1185">Reference proteome</keyword>
<dbReference type="Pfam" id="PF01408">
    <property type="entry name" value="GFO_IDH_MocA"/>
    <property type="match status" value="1"/>
</dbReference>
<dbReference type="Proteomes" id="UP001500443">
    <property type="component" value="Unassembled WGS sequence"/>
</dbReference>
<feature type="domain" description="Gfo/Idh/MocA-like oxidoreductase N-terminal" evidence="1">
    <location>
        <begin position="10"/>
        <end position="125"/>
    </location>
</feature>
<reference evidence="3 4" key="1">
    <citation type="journal article" date="2019" name="Int. J. Syst. Evol. Microbiol.">
        <title>The Global Catalogue of Microorganisms (GCM) 10K type strain sequencing project: providing services to taxonomists for standard genome sequencing and annotation.</title>
        <authorList>
            <consortium name="The Broad Institute Genomics Platform"/>
            <consortium name="The Broad Institute Genome Sequencing Center for Infectious Disease"/>
            <person name="Wu L."/>
            <person name="Ma J."/>
        </authorList>
    </citation>
    <scope>NUCLEOTIDE SEQUENCE [LARGE SCALE GENOMIC DNA]</scope>
    <source>
        <strain evidence="3 4">JCM 15481</strain>
    </source>
</reference>